<dbReference type="GeneID" id="80019285"/>
<sequence>MGSRGPAPKPNAQRRNKHEYETEIPKASQKGRPLPRTLPVTTAKAKEFWKTWASSPQSATFLETDWFELEMVTILVDDFIKGDRKLAGEIRQRVAKFGATNEDRARLRMKFEEKKNEGFSEEEAAEQLVSDAENFLKAFGGN</sequence>
<protein>
    <submittedName>
        <fullName evidence="2">Terminase small subunit</fullName>
    </submittedName>
</protein>
<evidence type="ECO:0000313" key="3">
    <source>
        <dbReference type="Proteomes" id="UP000247188"/>
    </source>
</evidence>
<accession>A0A2U8UNH9</accession>
<organism evidence="2 3">
    <name type="scientific">Streptomyces phage Ibantik</name>
    <dbReference type="NCBI Taxonomy" id="2182397"/>
    <lineage>
        <taxon>Viruses</taxon>
        <taxon>Duplodnaviria</taxon>
        <taxon>Heunggongvirae</taxon>
        <taxon>Uroviricota</taxon>
        <taxon>Caudoviricetes</taxon>
        <taxon>Ibantikvirus</taxon>
        <taxon>Ibantikvirus ibantik</taxon>
    </lineage>
</organism>
<dbReference type="Pfam" id="PF25673">
    <property type="entry name" value="Terminase_7"/>
    <property type="match status" value="1"/>
</dbReference>
<dbReference type="RefSeq" id="YP_010754687.1">
    <property type="nucleotide sequence ID" value="NC_073462.1"/>
</dbReference>
<feature type="region of interest" description="Disordered" evidence="1">
    <location>
        <begin position="1"/>
        <end position="37"/>
    </location>
</feature>
<evidence type="ECO:0000313" key="2">
    <source>
        <dbReference type="EMBL" id="AWN05287.1"/>
    </source>
</evidence>
<dbReference type="InterPro" id="IPR057972">
    <property type="entry name" value="Terminase_7"/>
</dbReference>
<dbReference type="Proteomes" id="UP000247188">
    <property type="component" value="Segment"/>
</dbReference>
<gene>
    <name evidence="2" type="primary">65</name>
    <name evidence="2" type="ORF">SEA_IBANTIK_65</name>
</gene>
<dbReference type="EMBL" id="MH155870">
    <property type="protein sequence ID" value="AWN05287.1"/>
    <property type="molecule type" value="Genomic_DNA"/>
</dbReference>
<keyword evidence="3" id="KW-1185">Reference proteome</keyword>
<name>A0A2U8UNH9_9CAUD</name>
<proteinExistence type="predicted"/>
<reference evidence="3" key="1">
    <citation type="submission" date="2018-04" db="EMBL/GenBank/DDBJ databases">
        <authorList>
            <person name="Go L.Y."/>
            <person name="Mitchell J.A."/>
        </authorList>
    </citation>
    <scope>NUCLEOTIDE SEQUENCE [LARGE SCALE GENOMIC DNA]</scope>
</reference>
<dbReference type="KEGG" id="vg:80019285"/>
<evidence type="ECO:0000256" key="1">
    <source>
        <dbReference type="SAM" id="MobiDB-lite"/>
    </source>
</evidence>